<dbReference type="Proteomes" id="UP000006659">
    <property type="component" value="Chromosome"/>
</dbReference>
<dbReference type="EMBL" id="CP002917">
    <property type="protein sequence ID" value="AEK35487.1"/>
    <property type="molecule type" value="Genomic_DNA"/>
</dbReference>
<dbReference type="AlphaFoldDB" id="G0HAR1"/>
<dbReference type="STRING" id="858619.CVAR_0140"/>
<accession>G0HAR1</accession>
<gene>
    <name evidence="1" type="ordered locus">CVAR_0140</name>
</gene>
<organism evidence="1 2">
    <name type="scientific">Corynebacterium variabile (strain DSM 44702 / CIP 107183 / JCM 12073 / NCIMB 30131)</name>
    <name type="common">Corynebacterium mooreparkense</name>
    <dbReference type="NCBI Taxonomy" id="858619"/>
    <lineage>
        <taxon>Bacteria</taxon>
        <taxon>Bacillati</taxon>
        <taxon>Actinomycetota</taxon>
        <taxon>Actinomycetes</taxon>
        <taxon>Mycobacteriales</taxon>
        <taxon>Corynebacteriaceae</taxon>
        <taxon>Corynebacterium</taxon>
    </lineage>
</organism>
<dbReference type="RefSeq" id="WP_014008681.1">
    <property type="nucleotide sequence ID" value="NC_015859.1"/>
</dbReference>
<dbReference type="eggNOG" id="ENOG5031EFY">
    <property type="taxonomic scope" value="Bacteria"/>
</dbReference>
<reference evidence="1 2" key="1">
    <citation type="journal article" date="2011" name="BMC Genomics">
        <title>Complete genome sequence of Corynebacterium variabile DSM 44702 isolated from the surface of smear-ripened cheeses and insights into cheese ripening and flavor generation.</title>
        <authorList>
            <person name="Schroeder J."/>
            <person name="Maus I."/>
            <person name="Trost E."/>
            <person name="Tauch A."/>
        </authorList>
    </citation>
    <scope>NUCLEOTIDE SEQUENCE [LARGE SCALE GENOMIC DNA]</scope>
    <source>
        <strain evidence="2">DSM 44702 / JCM 12073 / NCIMB 30131</strain>
    </source>
</reference>
<protein>
    <submittedName>
        <fullName evidence="1">Uncharacterized protein</fullName>
    </submittedName>
</protein>
<proteinExistence type="predicted"/>
<sequence length="459" mass="50704">MVEQSRRVLPVRVDAWTVMDMNGPECDLGETVEFILEFREASEESEEGADRADVTVTVDAWAQEYPGAGEFDPEQMTWTTLLTGDGWSARWDAPRPVLGRVRLTGTFHRESLGPHETTVVPTRGALVRIRTLNGRRGEESRITEVDRIWKSDADRESDIRSFLVDLDLDAASRPESADLQRPCVVHGFAVTGMPGRRALWRGDVRLPLVWRTDLASGTTTPVALPMRISDAEMYLARVQGPTADPEEDACRVVTVDRNSGRRYFTVFGDGSSVEDAEKAAAPGRTETGRIVIRYEETDSRMYTPPGGIYGWPVSSGVQHLGRADANGDVTWIREWEVGESDTTASLLTVGGQVMLWRRGAGQYLDDELEVVRDARLPDGIPPEAGYSPEVSGDVLVVSGDRMLAVLDPADLPVILQVQVDARAHAQVDDNATIWVADDRLRLFTKDAAGEWTVREVEVG</sequence>
<dbReference type="HOGENOM" id="CLU_524512_0_0_11"/>
<evidence type="ECO:0000313" key="2">
    <source>
        <dbReference type="Proteomes" id="UP000006659"/>
    </source>
</evidence>
<dbReference type="KEGG" id="cva:CVAR_0140"/>
<name>G0HAR1_CORVD</name>
<evidence type="ECO:0000313" key="1">
    <source>
        <dbReference type="EMBL" id="AEK35487.1"/>
    </source>
</evidence>